<dbReference type="AlphaFoldDB" id="A0A7G9GPQ7"/>
<accession>A0A7G9GPQ7</accession>
<name>A0A7G9GPQ7_9FIRM</name>
<proteinExistence type="predicted"/>
<sequence>MKGIFKAQEELQQLKNEYKAFKNECELKEMCFMQKINEATKKCNIIVSGIDYDEVSKAKKILDISYNENYINEIHFLAEEVIKKFIEDPYFFKSKYMYTKIYAEVERGLDCRYSCSPTWGNKLCEIGLNRAYRSKNLTEDQKDTVIYYLKLLSEAMNLEYFL</sequence>
<dbReference type="KEGG" id="ehn:H9Q80_02220"/>
<keyword evidence="3" id="KW-1185">Reference proteome</keyword>
<dbReference type="Proteomes" id="UP000515856">
    <property type="component" value="Chromosome"/>
</dbReference>
<feature type="coiled-coil region" evidence="1">
    <location>
        <begin position="4"/>
        <end position="31"/>
    </location>
</feature>
<reference evidence="2 3" key="1">
    <citation type="submission" date="2020-08" db="EMBL/GenBank/DDBJ databases">
        <authorList>
            <person name="Liu C."/>
            <person name="Sun Q."/>
        </authorList>
    </citation>
    <scope>NUCLEOTIDE SEQUENCE [LARGE SCALE GENOMIC DNA]</scope>
    <source>
        <strain evidence="2 3">NSJ-61</strain>
    </source>
</reference>
<evidence type="ECO:0000256" key="1">
    <source>
        <dbReference type="SAM" id="Coils"/>
    </source>
</evidence>
<evidence type="ECO:0000313" key="2">
    <source>
        <dbReference type="EMBL" id="QNM12789.1"/>
    </source>
</evidence>
<keyword evidence="1" id="KW-0175">Coiled coil</keyword>
<evidence type="ECO:0000313" key="3">
    <source>
        <dbReference type="Proteomes" id="UP000515856"/>
    </source>
</evidence>
<dbReference type="RefSeq" id="WP_117455416.1">
    <property type="nucleotide sequence ID" value="NZ_CP060636.1"/>
</dbReference>
<dbReference type="EMBL" id="CP060636">
    <property type="protein sequence ID" value="QNM12789.1"/>
    <property type="molecule type" value="Genomic_DNA"/>
</dbReference>
<protein>
    <submittedName>
        <fullName evidence="2">Uncharacterized protein</fullName>
    </submittedName>
</protein>
<organism evidence="2 3">
    <name type="scientific">[Eubacterium] hominis</name>
    <dbReference type="NCBI Taxonomy" id="2764325"/>
    <lineage>
        <taxon>Bacteria</taxon>
        <taxon>Bacillati</taxon>
        <taxon>Bacillota</taxon>
        <taxon>Erysipelotrichia</taxon>
        <taxon>Erysipelotrichales</taxon>
        <taxon>Erysipelotrichaceae</taxon>
        <taxon>Amedibacillus</taxon>
    </lineage>
</organism>
<gene>
    <name evidence="2" type="ORF">H9Q80_02220</name>
</gene>